<protein>
    <submittedName>
        <fullName evidence="4">Uncharacterized protein</fullName>
    </submittedName>
</protein>
<evidence type="ECO:0000259" key="3">
    <source>
        <dbReference type="Pfam" id="PF26505"/>
    </source>
</evidence>
<feature type="domain" description="DUF8168" evidence="2">
    <location>
        <begin position="194"/>
        <end position="311"/>
    </location>
</feature>
<reference evidence="4 5" key="1">
    <citation type="submission" date="2022-04" db="EMBL/GenBank/DDBJ databases">
        <title>Positive selection, recombination, and allopatry shape intraspecific diversity of widespread and dominant cyanobacteria.</title>
        <authorList>
            <person name="Wei J."/>
            <person name="Shu W."/>
            <person name="Hu C."/>
        </authorList>
    </citation>
    <scope>NUCLEOTIDE SEQUENCE [LARGE SCALE GENOMIC DNA]</scope>
    <source>
        <strain evidence="4 5">GB2-A5</strain>
    </source>
</reference>
<dbReference type="InterPro" id="IPR059012">
    <property type="entry name" value="DUF8168_C"/>
</dbReference>
<dbReference type="Pfam" id="PF26505">
    <property type="entry name" value="DUF8168_N"/>
    <property type="match status" value="1"/>
</dbReference>
<evidence type="ECO:0000256" key="1">
    <source>
        <dbReference type="SAM" id="MobiDB-lite"/>
    </source>
</evidence>
<dbReference type="RefSeq" id="WP_190422415.1">
    <property type="nucleotide sequence ID" value="NZ_JAMPKK010000058.1"/>
</dbReference>
<feature type="domain" description="DUF8168" evidence="3">
    <location>
        <begin position="37"/>
        <end position="147"/>
    </location>
</feature>
<evidence type="ECO:0000313" key="5">
    <source>
        <dbReference type="Proteomes" id="UP001442494"/>
    </source>
</evidence>
<feature type="region of interest" description="Disordered" evidence="1">
    <location>
        <begin position="386"/>
        <end position="405"/>
    </location>
</feature>
<evidence type="ECO:0000313" key="4">
    <source>
        <dbReference type="EMBL" id="MEP0867053.1"/>
    </source>
</evidence>
<accession>A0ABV0JUJ7</accession>
<keyword evidence="5" id="KW-1185">Reference proteome</keyword>
<dbReference type="EMBL" id="JAMPKK010000058">
    <property type="protein sequence ID" value="MEP0867053.1"/>
    <property type="molecule type" value="Genomic_DNA"/>
</dbReference>
<evidence type="ECO:0000259" key="2">
    <source>
        <dbReference type="Pfam" id="PF26504"/>
    </source>
</evidence>
<dbReference type="Pfam" id="PF26504">
    <property type="entry name" value="DUF8168_C"/>
    <property type="match status" value="1"/>
</dbReference>
<proteinExistence type="predicted"/>
<dbReference type="InterPro" id="IPR059013">
    <property type="entry name" value="DUF8168_N"/>
</dbReference>
<organism evidence="4 5">
    <name type="scientific">Funiculus sociatus GB2-A5</name>
    <dbReference type="NCBI Taxonomy" id="2933946"/>
    <lineage>
        <taxon>Bacteria</taxon>
        <taxon>Bacillati</taxon>
        <taxon>Cyanobacteriota</taxon>
        <taxon>Cyanophyceae</taxon>
        <taxon>Coleofasciculales</taxon>
        <taxon>Coleofasciculaceae</taxon>
        <taxon>Funiculus</taxon>
    </lineage>
</organism>
<name>A0ABV0JUJ7_9CYAN</name>
<dbReference type="Proteomes" id="UP001442494">
    <property type="component" value="Unassembled WGS sequence"/>
</dbReference>
<gene>
    <name evidence="4" type="ORF">NDI37_21620</name>
</gene>
<sequence>MNEYTFFAKLRPDHDFYSSGYKFYLPLPPFTSGMNEYIFFAKLRPAHDFYSSGYKFYLPLVTFNPRIIFHNSFISFKVALSQYKSDLIIKVTDVNENLTKEYGFLQTLRNVVKQAVALIVNTLNYIYKSGFDIEIVRVQLPDGQYIEISSFLETAEQSQSKRPFAELGTEKQIEKILHLLFNPLSTDESASEHVFNSKPDATAVAIHHFAGALTDFREAIIRQDYTPLYCYRALENIRRAIVEKTGSSNKNIDQEWKILRKKLVIDECSLIVVTRLAEQNRHAGVCPISGQSYNTLIEFIAQVLDRYVLYLNSGCKDLEESKFKSLILETPISDFFELQKVKEEIKKYSERYPDESQLFESVEPRNDIQKFIDCINLMLDFKRRENEKRQHEQSSREQESKQKVKRLEKELKQVCNKRDGAIALLKKLKQEPSSATQVEEIERVIALLAEE</sequence>
<comment type="caution">
    <text evidence="4">The sequence shown here is derived from an EMBL/GenBank/DDBJ whole genome shotgun (WGS) entry which is preliminary data.</text>
</comment>